<name>A0A133Y7L8_9FIRM</name>
<proteinExistence type="predicted"/>
<comment type="caution">
    <text evidence="1">The sequence shown here is derived from an EMBL/GenBank/DDBJ whole genome shotgun (WGS) entry which is preliminary data.</text>
</comment>
<dbReference type="Proteomes" id="UP000070080">
    <property type="component" value="Unassembled WGS sequence"/>
</dbReference>
<dbReference type="EMBL" id="LSCV01000042">
    <property type="protein sequence ID" value="KXB39188.1"/>
    <property type="molecule type" value="Genomic_DNA"/>
</dbReference>
<dbReference type="STRING" id="1497955.HMPREF1872_01219"/>
<accession>A0A133Y7L8</accession>
<reference evidence="2" key="1">
    <citation type="submission" date="2016-01" db="EMBL/GenBank/DDBJ databases">
        <authorList>
            <person name="Mitreva M."/>
            <person name="Pepin K.H."/>
            <person name="Mihindukulasuriya K.A."/>
            <person name="Fulton R."/>
            <person name="Fronick C."/>
            <person name="O'Laughlin M."/>
            <person name="Miner T."/>
            <person name="Herter B."/>
            <person name="Rosa B.A."/>
            <person name="Cordes M."/>
            <person name="Tomlinson C."/>
            <person name="Wollam A."/>
            <person name="Palsikar V.B."/>
            <person name="Mardis E.R."/>
            <person name="Wilson R.K."/>
        </authorList>
    </citation>
    <scope>NUCLEOTIDE SEQUENCE [LARGE SCALE GENOMIC DNA]</scope>
    <source>
        <strain evidence="2">KA00274</strain>
    </source>
</reference>
<protein>
    <submittedName>
        <fullName evidence="1">Uncharacterized protein</fullName>
    </submittedName>
</protein>
<evidence type="ECO:0000313" key="2">
    <source>
        <dbReference type="Proteomes" id="UP000070080"/>
    </source>
</evidence>
<dbReference type="RefSeq" id="WP_315574132.1">
    <property type="nucleotide sequence ID" value="NZ_JARFNM010000001.1"/>
</dbReference>
<sequence length="68" mass="7656">MEDLRLDLLPNLRTMVKNNSGRLQPWDKMADIELLKSARLYGIDRVTGQKGFNLAAVMLLGKDDVIAI</sequence>
<keyword evidence="2" id="KW-1185">Reference proteome</keyword>
<organism evidence="1 2">
    <name type="scientific">Amygdalobacter nucleatus</name>
    <dbReference type="NCBI Taxonomy" id="3029274"/>
    <lineage>
        <taxon>Bacteria</taxon>
        <taxon>Bacillati</taxon>
        <taxon>Bacillota</taxon>
        <taxon>Clostridia</taxon>
        <taxon>Eubacteriales</taxon>
        <taxon>Oscillospiraceae</taxon>
        <taxon>Amygdalobacter</taxon>
    </lineage>
</organism>
<dbReference type="AlphaFoldDB" id="A0A133Y7L8"/>
<evidence type="ECO:0000313" key="1">
    <source>
        <dbReference type="EMBL" id="KXB39188.1"/>
    </source>
</evidence>
<gene>
    <name evidence="1" type="ORF">HMPREF1872_01219</name>
</gene>